<name>U7V9J4_9FUSO</name>
<evidence type="ECO:0000313" key="7">
    <source>
        <dbReference type="EMBL" id="ERT68190.1"/>
    </source>
</evidence>
<dbReference type="InterPro" id="IPR009061">
    <property type="entry name" value="DNA-bd_dom_put_sf"/>
</dbReference>
<evidence type="ECO:0000259" key="6">
    <source>
        <dbReference type="PROSITE" id="PS50937"/>
    </source>
</evidence>
<evidence type="ECO:0000256" key="1">
    <source>
        <dbReference type="ARBA" id="ARBA00022491"/>
    </source>
</evidence>
<dbReference type="InterPro" id="IPR011256">
    <property type="entry name" value="Reg_factor_effector_dom_sf"/>
</dbReference>
<dbReference type="AlphaFoldDB" id="U7V9J4"/>
<dbReference type="Proteomes" id="UP000017081">
    <property type="component" value="Unassembled WGS sequence"/>
</dbReference>
<dbReference type="PROSITE" id="PS50937">
    <property type="entry name" value="HTH_MERR_2"/>
    <property type="match status" value="1"/>
</dbReference>
<dbReference type="SUPFAM" id="SSF55136">
    <property type="entry name" value="Probable bacterial effector-binding domain"/>
    <property type="match status" value="1"/>
</dbReference>
<dbReference type="GO" id="GO:0003677">
    <property type="term" value="F:DNA binding"/>
    <property type="evidence" value="ECO:0007669"/>
    <property type="project" value="UniProtKB-KW"/>
</dbReference>
<dbReference type="Gene3D" id="1.10.1660.10">
    <property type="match status" value="1"/>
</dbReference>
<evidence type="ECO:0000313" key="8">
    <source>
        <dbReference type="Proteomes" id="UP000017081"/>
    </source>
</evidence>
<dbReference type="PANTHER" id="PTHR30204">
    <property type="entry name" value="REDOX-CYCLING DRUG-SENSING TRANSCRIPTIONAL ACTIVATOR SOXR"/>
    <property type="match status" value="1"/>
</dbReference>
<keyword evidence="1" id="KW-0678">Repressor</keyword>
<dbReference type="SUPFAM" id="SSF46955">
    <property type="entry name" value="Putative DNA-binding domain"/>
    <property type="match status" value="1"/>
</dbReference>
<dbReference type="Gene3D" id="3.20.80.10">
    <property type="entry name" value="Regulatory factor, effector binding domain"/>
    <property type="match status" value="1"/>
</dbReference>
<evidence type="ECO:0000256" key="3">
    <source>
        <dbReference type="ARBA" id="ARBA00023125"/>
    </source>
</evidence>
<dbReference type="STRING" id="1319815.HMPREF0202_01900"/>
<dbReference type="InterPro" id="IPR000551">
    <property type="entry name" value="MerR-type_HTH_dom"/>
</dbReference>
<proteinExistence type="predicted"/>
<keyword evidence="3" id="KW-0238">DNA-binding</keyword>
<dbReference type="eggNOG" id="COG0789">
    <property type="taxonomic scope" value="Bacteria"/>
</dbReference>
<dbReference type="HOGENOM" id="CLU_065103_0_0_0"/>
<reference evidence="7 8" key="1">
    <citation type="submission" date="2013-08" db="EMBL/GenBank/DDBJ databases">
        <authorList>
            <person name="Weinstock G."/>
            <person name="Sodergren E."/>
            <person name="Wylie T."/>
            <person name="Fulton L."/>
            <person name="Fulton R."/>
            <person name="Fronick C."/>
            <person name="O'Laughlin M."/>
            <person name="Godfrey J."/>
            <person name="Miner T."/>
            <person name="Herter B."/>
            <person name="Appelbaum E."/>
            <person name="Cordes M."/>
            <person name="Lek S."/>
            <person name="Wollam A."/>
            <person name="Pepin K.H."/>
            <person name="Palsikar V.B."/>
            <person name="Mitreva M."/>
            <person name="Wilson R.K."/>
        </authorList>
    </citation>
    <scope>NUCLEOTIDE SEQUENCE [LARGE SCALE GENOMIC DNA]</scope>
    <source>
        <strain evidence="7 8">ATCC BAA-474</strain>
    </source>
</reference>
<evidence type="ECO:0000256" key="5">
    <source>
        <dbReference type="SAM" id="Coils"/>
    </source>
</evidence>
<dbReference type="GO" id="GO:0003700">
    <property type="term" value="F:DNA-binding transcription factor activity"/>
    <property type="evidence" value="ECO:0007669"/>
    <property type="project" value="InterPro"/>
</dbReference>
<dbReference type="EMBL" id="AXZF01000075">
    <property type="protein sequence ID" value="ERT68190.1"/>
    <property type="molecule type" value="Genomic_DNA"/>
</dbReference>
<organism evidence="7 8">
    <name type="scientific">Cetobacterium somerae ATCC BAA-474</name>
    <dbReference type="NCBI Taxonomy" id="1319815"/>
    <lineage>
        <taxon>Bacteria</taxon>
        <taxon>Fusobacteriati</taxon>
        <taxon>Fusobacteriota</taxon>
        <taxon>Fusobacteriia</taxon>
        <taxon>Fusobacteriales</taxon>
        <taxon>Fusobacteriaceae</taxon>
        <taxon>Cetobacterium</taxon>
    </lineage>
</organism>
<accession>U7V9J4</accession>
<gene>
    <name evidence="7" type="ORF">HMPREF0202_01900</name>
</gene>
<evidence type="ECO:0000256" key="4">
    <source>
        <dbReference type="ARBA" id="ARBA00023163"/>
    </source>
</evidence>
<feature type="domain" description="HTH merR-type" evidence="6">
    <location>
        <begin position="5"/>
        <end position="75"/>
    </location>
</feature>
<dbReference type="InterPro" id="IPR047057">
    <property type="entry name" value="MerR_fam"/>
</dbReference>
<dbReference type="SMART" id="SM00422">
    <property type="entry name" value="HTH_MERR"/>
    <property type="match status" value="1"/>
</dbReference>
<keyword evidence="5" id="KW-0175">Coiled coil</keyword>
<dbReference type="RefSeq" id="WP_023051434.1">
    <property type="nucleotide sequence ID" value="NZ_CP173063.2"/>
</dbReference>
<comment type="caution">
    <text evidence="7">The sequence shown here is derived from an EMBL/GenBank/DDBJ whole genome shotgun (WGS) entry which is preliminary data.</text>
</comment>
<keyword evidence="8" id="KW-1185">Reference proteome</keyword>
<sequence length="267" mass="31463">MFDEFFTIGEVSKSTNIPISTLRYYDKVGLLSPAFKNDDTNYRYYTPMQIITLKVINHMRHLGFSIEYIKSHFENMDYEHTLQLFEKVLLETKLEIKKLKNTEKELVESWNKFKENFQLEKKVGIPFIDETADIKGIIYNGPVHSLGELSKTLKNIDNFEISNNLTPVLRGFKVSFNNWKKNRFTKDCLIASMKENHTNKSIVIPKGKYACVYGKGAFEEQNIVENLLNWIKENEYSPKNEFYLTFTDLIMFKSKKDFLYLLRIPII</sequence>
<evidence type="ECO:0000256" key="2">
    <source>
        <dbReference type="ARBA" id="ARBA00023015"/>
    </source>
</evidence>
<protein>
    <recommendedName>
        <fullName evidence="6">HTH merR-type domain-containing protein</fullName>
    </recommendedName>
</protein>
<feature type="coiled-coil region" evidence="5">
    <location>
        <begin position="82"/>
        <end position="109"/>
    </location>
</feature>
<dbReference type="Pfam" id="PF13411">
    <property type="entry name" value="MerR_1"/>
    <property type="match status" value="1"/>
</dbReference>
<dbReference type="PANTHER" id="PTHR30204:SF69">
    <property type="entry name" value="MERR-FAMILY TRANSCRIPTIONAL REGULATOR"/>
    <property type="match status" value="1"/>
</dbReference>
<keyword evidence="4" id="KW-0804">Transcription</keyword>
<keyword evidence="2" id="KW-0805">Transcription regulation</keyword>